<dbReference type="Proteomes" id="UP000256561">
    <property type="component" value="Unassembled WGS sequence"/>
</dbReference>
<evidence type="ECO:0000313" key="2">
    <source>
        <dbReference type="EMBL" id="RDV23960.1"/>
    </source>
</evidence>
<accession>A0A3D8M2X8</accession>
<proteinExistence type="predicted"/>
<dbReference type="RefSeq" id="WP_115594528.1">
    <property type="nucleotide sequence ID" value="NZ_QRHA01000017.1"/>
</dbReference>
<evidence type="ECO:0000256" key="1">
    <source>
        <dbReference type="SAM" id="SignalP"/>
    </source>
</evidence>
<keyword evidence="3" id="KW-1185">Reference proteome</keyword>
<reference evidence="3" key="1">
    <citation type="submission" date="2018-08" db="EMBL/GenBank/DDBJ databases">
        <authorList>
            <person name="Zhang J."/>
            <person name="Du Z.-J."/>
        </authorList>
    </citation>
    <scope>NUCLEOTIDE SEQUENCE [LARGE SCALE GENOMIC DNA]</scope>
    <source>
        <strain evidence="3">KCTC 52655</strain>
    </source>
</reference>
<evidence type="ECO:0008006" key="4">
    <source>
        <dbReference type="Google" id="ProtNLM"/>
    </source>
</evidence>
<protein>
    <recommendedName>
        <fullName evidence="4">PBP domain-containing protein</fullName>
    </recommendedName>
</protein>
<sequence>MTTAAACRAQQYPVLKVTRHCLFALACLFFVNASHADGEPLAIIANHSVTTLQLSRSEVRQIFTANKQYWPDGSKITVFVMDPRTSIHKNFCQQKLQMFPYQLERLWNQVTFSGQGSPPVKVSTHAELIQAVKSTPGAIGYAIAGESGDVQTIRVNNS</sequence>
<dbReference type="Gene3D" id="3.40.190.10">
    <property type="entry name" value="Periplasmic binding protein-like II"/>
    <property type="match status" value="1"/>
</dbReference>
<comment type="caution">
    <text evidence="2">The sequence shown here is derived from an EMBL/GenBank/DDBJ whole genome shotgun (WGS) entry which is preliminary data.</text>
</comment>
<organism evidence="2 3">
    <name type="scientific">Alteromonas aestuariivivens</name>
    <dbReference type="NCBI Taxonomy" id="1938339"/>
    <lineage>
        <taxon>Bacteria</taxon>
        <taxon>Pseudomonadati</taxon>
        <taxon>Pseudomonadota</taxon>
        <taxon>Gammaproteobacteria</taxon>
        <taxon>Alteromonadales</taxon>
        <taxon>Alteromonadaceae</taxon>
        <taxon>Alteromonas/Salinimonas group</taxon>
        <taxon>Alteromonas</taxon>
    </lineage>
</organism>
<feature type="signal peptide" evidence="1">
    <location>
        <begin position="1"/>
        <end position="36"/>
    </location>
</feature>
<feature type="chain" id="PRO_5017683832" description="PBP domain-containing protein" evidence="1">
    <location>
        <begin position="37"/>
        <end position="158"/>
    </location>
</feature>
<keyword evidence="1" id="KW-0732">Signal</keyword>
<dbReference type="SUPFAM" id="SSF53850">
    <property type="entry name" value="Periplasmic binding protein-like II"/>
    <property type="match status" value="1"/>
</dbReference>
<dbReference type="EMBL" id="QRHA01000017">
    <property type="protein sequence ID" value="RDV23960.1"/>
    <property type="molecule type" value="Genomic_DNA"/>
</dbReference>
<dbReference type="OrthoDB" id="5368544at2"/>
<dbReference type="AlphaFoldDB" id="A0A3D8M2X8"/>
<gene>
    <name evidence="2" type="ORF">DXV75_16480</name>
</gene>
<name>A0A3D8M2X8_9ALTE</name>
<evidence type="ECO:0000313" key="3">
    <source>
        <dbReference type="Proteomes" id="UP000256561"/>
    </source>
</evidence>